<proteinExistence type="predicted"/>
<feature type="signal peptide" evidence="2">
    <location>
        <begin position="1"/>
        <end position="27"/>
    </location>
</feature>
<feature type="compositionally biased region" description="Polar residues" evidence="1">
    <location>
        <begin position="361"/>
        <end position="377"/>
    </location>
</feature>
<dbReference type="RefSeq" id="XP_029716523.2">
    <property type="nucleotide sequence ID" value="XM_029860663.2"/>
</dbReference>
<feature type="region of interest" description="Disordered" evidence="1">
    <location>
        <begin position="232"/>
        <end position="341"/>
    </location>
</feature>
<feature type="compositionally biased region" description="Acidic residues" evidence="1">
    <location>
        <begin position="245"/>
        <end position="271"/>
    </location>
</feature>
<keyword evidence="4" id="KW-1185">Reference proteome</keyword>
<dbReference type="Proteomes" id="UP000069940">
    <property type="component" value="Unassembled WGS sequence"/>
</dbReference>
<feature type="compositionally biased region" description="Basic and acidic residues" evidence="1">
    <location>
        <begin position="128"/>
        <end position="154"/>
    </location>
</feature>
<evidence type="ECO:0008006" key="5">
    <source>
        <dbReference type="Google" id="ProtNLM"/>
    </source>
</evidence>
<evidence type="ECO:0000256" key="2">
    <source>
        <dbReference type="SAM" id="SignalP"/>
    </source>
</evidence>
<organism evidence="3 4">
    <name type="scientific">Aedes albopictus</name>
    <name type="common">Asian tiger mosquito</name>
    <name type="synonym">Stegomyia albopicta</name>
    <dbReference type="NCBI Taxonomy" id="7160"/>
    <lineage>
        <taxon>Eukaryota</taxon>
        <taxon>Metazoa</taxon>
        <taxon>Ecdysozoa</taxon>
        <taxon>Arthropoda</taxon>
        <taxon>Hexapoda</taxon>
        <taxon>Insecta</taxon>
        <taxon>Pterygota</taxon>
        <taxon>Neoptera</taxon>
        <taxon>Endopterygota</taxon>
        <taxon>Diptera</taxon>
        <taxon>Nematocera</taxon>
        <taxon>Culicoidea</taxon>
        <taxon>Culicidae</taxon>
        <taxon>Culicinae</taxon>
        <taxon>Aedini</taxon>
        <taxon>Aedes</taxon>
        <taxon>Stegomyia</taxon>
    </lineage>
</organism>
<evidence type="ECO:0000313" key="4">
    <source>
        <dbReference type="Proteomes" id="UP000069940"/>
    </source>
</evidence>
<dbReference type="EnsemblMetazoa" id="AALFPA23_005968.R7711">
    <property type="protein sequence ID" value="AALFPA23_005968.P7711"/>
    <property type="gene ID" value="AALFPA23_005968"/>
</dbReference>
<reference evidence="4" key="1">
    <citation type="journal article" date="2015" name="Proc. Natl. Acad. Sci. U.S.A.">
        <title>Genome sequence of the Asian Tiger mosquito, Aedes albopictus, reveals insights into its biology, genetics, and evolution.</title>
        <authorList>
            <person name="Chen X.G."/>
            <person name="Jiang X."/>
            <person name="Gu J."/>
            <person name="Xu M."/>
            <person name="Wu Y."/>
            <person name="Deng Y."/>
            <person name="Zhang C."/>
            <person name="Bonizzoni M."/>
            <person name="Dermauw W."/>
            <person name="Vontas J."/>
            <person name="Armbruster P."/>
            <person name="Huang X."/>
            <person name="Yang Y."/>
            <person name="Zhang H."/>
            <person name="He W."/>
            <person name="Peng H."/>
            <person name="Liu Y."/>
            <person name="Wu K."/>
            <person name="Chen J."/>
            <person name="Lirakis M."/>
            <person name="Topalis P."/>
            <person name="Van Leeuwen T."/>
            <person name="Hall A.B."/>
            <person name="Jiang X."/>
            <person name="Thorpe C."/>
            <person name="Mueller R.L."/>
            <person name="Sun C."/>
            <person name="Waterhouse R.M."/>
            <person name="Yan G."/>
            <person name="Tu Z.J."/>
            <person name="Fang X."/>
            <person name="James A.A."/>
        </authorList>
    </citation>
    <scope>NUCLEOTIDE SEQUENCE [LARGE SCALE GENOMIC DNA]</scope>
    <source>
        <strain evidence="4">Foshan</strain>
    </source>
</reference>
<protein>
    <recommendedName>
        <fullName evidence="5">Secreted protein</fullName>
    </recommendedName>
</protein>
<evidence type="ECO:0000256" key="1">
    <source>
        <dbReference type="SAM" id="MobiDB-lite"/>
    </source>
</evidence>
<feature type="region of interest" description="Disordered" evidence="1">
    <location>
        <begin position="97"/>
        <end position="189"/>
    </location>
</feature>
<feature type="chain" id="PRO_5046805032" description="Secreted protein" evidence="2">
    <location>
        <begin position="28"/>
        <end position="550"/>
    </location>
</feature>
<reference evidence="3" key="2">
    <citation type="submission" date="2025-05" db="UniProtKB">
        <authorList>
            <consortium name="EnsemblMetazoa"/>
        </authorList>
    </citation>
    <scope>IDENTIFICATION</scope>
    <source>
        <strain evidence="3">Foshan</strain>
    </source>
</reference>
<feature type="compositionally biased region" description="Polar residues" evidence="1">
    <location>
        <begin position="438"/>
        <end position="450"/>
    </location>
</feature>
<evidence type="ECO:0000313" key="3">
    <source>
        <dbReference type="EnsemblMetazoa" id="AALFPA23_005968.P7711"/>
    </source>
</evidence>
<sequence length="550" mass="61851">MAGKNQNSAVHVLTIAVVGALVSVTRASDVSDFRLFDFGDEDTEFFSSSAYEKAFNDHESYFPTDLNLGALDLIAATPHFAKLPSYVDPSEVEVARSKRRAASSSEENSGEDDEVEKDSGSSGGPDDYVDRYERFVTRHFKDRDEQREKDDVKGDGANYSYRFDYSPSDDYERIKQESEAQSRQLAKDPKNCKAYEQDGMLCHVCRDPGTDTTSESCAYATVPHHKKFAYVKQKNYNSKDHDQEPDNGDDYDDNAREADEESEDGDEEDQIETTTKPAAPVKQRTRVENISNLPQNRKVIPTKKSVVHVKPGQGANNGGGYRYQPVDMRSNKQKPQPVAPAPGIVHPTYYDFYTHFFPTSTSGGASGRSQKIQQQEPADSEDVYVLSYQDKDQVAKVLADFKSRDWSNCKKGNKNELTCYTCTDKDGVKHEECMYLSESRQVSSQVHPPTTTAPPLKKSPRRKKVVQKETPEKKPISPKLRKVRPKTTTSDKSAKLRLQDEEDVDGSSKGLERQTVKRTVSIKAHVDGDGVEPMDGERVVRYEHHVSHRL</sequence>
<accession>A0ABM1Y5Q1</accession>
<name>A0ABM1Y5Q1_AEDAL</name>
<keyword evidence="2" id="KW-0732">Signal</keyword>
<dbReference type="GeneID" id="109425283"/>
<feature type="compositionally biased region" description="Basic and acidic residues" evidence="1">
    <location>
        <begin position="466"/>
        <end position="475"/>
    </location>
</feature>
<feature type="region of interest" description="Disordered" evidence="1">
    <location>
        <begin position="361"/>
        <end position="380"/>
    </location>
</feature>
<feature type="compositionally biased region" description="Basic and acidic residues" evidence="1">
    <location>
        <begin position="170"/>
        <end position="189"/>
    </location>
</feature>
<feature type="region of interest" description="Disordered" evidence="1">
    <location>
        <begin position="438"/>
        <end position="518"/>
    </location>
</feature>